<dbReference type="AlphaFoldDB" id="A0A561PU96"/>
<keyword evidence="1" id="KW-0732">Signal</keyword>
<name>A0A561PU96_9BACT</name>
<dbReference type="SUPFAM" id="SSF56436">
    <property type="entry name" value="C-type lectin-like"/>
    <property type="match status" value="1"/>
</dbReference>
<dbReference type="PANTHER" id="PTHR23150:SF19">
    <property type="entry name" value="FORMYLGLYCINE-GENERATING ENZYME"/>
    <property type="match status" value="1"/>
</dbReference>
<keyword evidence="4" id="KW-1185">Reference proteome</keyword>
<dbReference type="Proteomes" id="UP000320811">
    <property type="component" value="Unassembled WGS sequence"/>
</dbReference>
<feature type="chain" id="PRO_5021828166" evidence="1">
    <location>
        <begin position="22"/>
        <end position="717"/>
    </location>
</feature>
<accession>A0A561PU96</accession>
<dbReference type="EMBL" id="VIWO01000003">
    <property type="protein sequence ID" value="TWF41667.1"/>
    <property type="molecule type" value="Genomic_DNA"/>
</dbReference>
<protein>
    <submittedName>
        <fullName evidence="3">Formylglycine-generating enzyme required for sulfatase activity</fullName>
    </submittedName>
</protein>
<dbReference type="InterPro" id="IPR051043">
    <property type="entry name" value="Sulfatase_Mod_Factor_Kinase"/>
</dbReference>
<evidence type="ECO:0000313" key="4">
    <source>
        <dbReference type="Proteomes" id="UP000320811"/>
    </source>
</evidence>
<gene>
    <name evidence="3" type="ORF">FHW36_103471</name>
</gene>
<dbReference type="RefSeq" id="WP_145669874.1">
    <property type="nucleotide sequence ID" value="NZ_VIWO01000003.1"/>
</dbReference>
<reference evidence="3 4" key="1">
    <citation type="submission" date="2019-06" db="EMBL/GenBank/DDBJ databases">
        <title>Sorghum-associated microbial communities from plants grown in Nebraska, USA.</title>
        <authorList>
            <person name="Schachtman D."/>
        </authorList>
    </citation>
    <scope>NUCLEOTIDE SEQUENCE [LARGE SCALE GENOMIC DNA]</scope>
    <source>
        <strain evidence="3 4">1209</strain>
    </source>
</reference>
<dbReference type="InterPro" id="IPR005532">
    <property type="entry name" value="SUMF_dom"/>
</dbReference>
<evidence type="ECO:0000259" key="2">
    <source>
        <dbReference type="Pfam" id="PF03781"/>
    </source>
</evidence>
<evidence type="ECO:0000256" key="1">
    <source>
        <dbReference type="SAM" id="SignalP"/>
    </source>
</evidence>
<feature type="signal peptide" evidence="1">
    <location>
        <begin position="1"/>
        <end position="21"/>
    </location>
</feature>
<proteinExistence type="predicted"/>
<dbReference type="InterPro" id="IPR042095">
    <property type="entry name" value="SUMF_sf"/>
</dbReference>
<sequence length="717" mass="82108">MKKITQVLGVAALLLPAALTAQQVRLQGAESELIAGPGSPSQRAQWLDSIQQWRLHEKDRLQYNGDEYSRKEFSWVSTTFMYAQIMAHDRYLYDPASRKYTVDHFLDDLEKRYGGLDAVLIWPTYPNIGIDNRNQFDLVADLPGGKAAVKQMIRDFHQRGVRVFFPIMIWDHGTRKITIPMAAALTEEMKELGADGLNGDTMNGVTLDFKEAYTRMGYPLVLQPEIHIGDLKMVAWNTMSWGYYWLKWGSPAFGYIPGVSLYKWLEPRHQVHVTDRWSVNKTDDLQSAFFNGVGYNTWENIWGIWNQLPERYAAVIRRIRMIYRQFPEVWSSEQWEPHIPVIQPGVFAAAFPGKAATLYTFINRDSVARNGRQITLAAKRGYRYYDVWNGVELQPVKEQGNVILRFNMEACGYGAIAVLPDTFTGKGFNAFLDKIRQQARVPLSGLSADSKPLMQRLTPVATTRKPAQAPEGMILIPAAKEYRFESHGVMIEGNELPNAIGVQYPWEAHPQRDHQHTLAIPAFYIDRYPVTNRQFKQFMDATRYHPADDHNFLKDWQQGTYPPGWEQRPVTWVSIEDARAYAAWAGKRLPHEWEWQYAAQGNDQRLHPWGMTADSSRIPPADTSRERNAPPFVDGYPAGASPFGVMALTGHVWQWTDEYTDTHTRSAVLKGGSYYHPQTSYWYFPQAQQLTQHGKYLLLSPGMDRAGTLGFRCVTDH</sequence>
<organism evidence="3 4">
    <name type="scientific">Chitinophaga polysaccharea</name>
    <dbReference type="NCBI Taxonomy" id="1293035"/>
    <lineage>
        <taxon>Bacteria</taxon>
        <taxon>Pseudomonadati</taxon>
        <taxon>Bacteroidota</taxon>
        <taxon>Chitinophagia</taxon>
        <taxon>Chitinophagales</taxon>
        <taxon>Chitinophagaceae</taxon>
        <taxon>Chitinophaga</taxon>
    </lineage>
</organism>
<dbReference type="GO" id="GO:0120147">
    <property type="term" value="F:formylglycine-generating oxidase activity"/>
    <property type="evidence" value="ECO:0007669"/>
    <property type="project" value="TreeGrafter"/>
</dbReference>
<evidence type="ECO:0000313" key="3">
    <source>
        <dbReference type="EMBL" id="TWF41667.1"/>
    </source>
</evidence>
<feature type="domain" description="Sulfatase-modifying factor enzyme-like" evidence="2">
    <location>
        <begin position="509"/>
        <end position="714"/>
    </location>
</feature>
<dbReference type="Pfam" id="PF03781">
    <property type="entry name" value="FGE-sulfatase"/>
    <property type="match status" value="1"/>
</dbReference>
<comment type="caution">
    <text evidence="3">The sequence shown here is derived from an EMBL/GenBank/DDBJ whole genome shotgun (WGS) entry which is preliminary data.</text>
</comment>
<dbReference type="PANTHER" id="PTHR23150">
    <property type="entry name" value="SULFATASE MODIFYING FACTOR 1, 2"/>
    <property type="match status" value="1"/>
</dbReference>
<dbReference type="InterPro" id="IPR016187">
    <property type="entry name" value="CTDL_fold"/>
</dbReference>
<dbReference type="OrthoDB" id="9768004at2"/>
<dbReference type="Gene3D" id="3.90.1580.10">
    <property type="entry name" value="paralog of FGE (formylglycine-generating enzyme)"/>
    <property type="match status" value="1"/>
</dbReference>